<keyword evidence="6" id="KW-0408">Iron</keyword>
<evidence type="ECO:0000313" key="17">
    <source>
        <dbReference type="Proteomes" id="UP000249123"/>
    </source>
</evidence>
<feature type="domain" description="TonB-dependent receptor-like beta-barrel" evidence="14">
    <location>
        <begin position="304"/>
        <end position="708"/>
    </location>
</feature>
<name>A0A062TVW6_9PROT</name>
<proteinExistence type="inferred from homology"/>
<keyword evidence="7" id="KW-0406">Ion transport</keyword>
<evidence type="ECO:0000256" key="12">
    <source>
        <dbReference type="PROSITE-ProRule" id="PRU10143"/>
    </source>
</evidence>
<dbReference type="Proteomes" id="UP000249123">
    <property type="component" value="Unassembled WGS sequence"/>
</dbReference>
<keyword evidence="3 11" id="KW-1134">Transmembrane beta strand</keyword>
<protein>
    <submittedName>
        <fullName evidence="16">Uncharacterized protein</fullName>
    </submittedName>
</protein>
<keyword evidence="5 11" id="KW-0812">Transmembrane</keyword>
<accession>A0A062TVW6</accession>
<reference evidence="16 17" key="1">
    <citation type="submission" date="2013-04" db="EMBL/GenBank/DDBJ databases">
        <title>Hyphomonas sp. T24B3 Genome Sequencing.</title>
        <authorList>
            <person name="Lai Q."/>
            <person name="Shao Z."/>
        </authorList>
    </citation>
    <scope>NUCLEOTIDE SEQUENCE [LARGE SCALE GENOMIC DNA]</scope>
    <source>
        <strain evidence="16 17">T24B3</strain>
    </source>
</reference>
<dbReference type="GO" id="GO:0009279">
    <property type="term" value="C:cell outer membrane"/>
    <property type="evidence" value="ECO:0007669"/>
    <property type="project" value="UniProtKB-SubCell"/>
</dbReference>
<keyword evidence="10 11" id="KW-0998">Cell outer membrane</keyword>
<dbReference type="InterPro" id="IPR010916">
    <property type="entry name" value="TonB_box_CS"/>
</dbReference>
<evidence type="ECO:0000256" key="10">
    <source>
        <dbReference type="ARBA" id="ARBA00023237"/>
    </source>
</evidence>
<keyword evidence="17" id="KW-1185">Reference proteome</keyword>
<evidence type="ECO:0000256" key="4">
    <source>
        <dbReference type="ARBA" id="ARBA00022496"/>
    </source>
</evidence>
<feature type="short sequence motif" description="TonB box" evidence="12">
    <location>
        <begin position="54"/>
        <end position="60"/>
    </location>
</feature>
<evidence type="ECO:0000313" key="16">
    <source>
        <dbReference type="EMBL" id="RAN32557.1"/>
    </source>
</evidence>
<dbReference type="InterPro" id="IPR012910">
    <property type="entry name" value="Plug_dom"/>
</dbReference>
<evidence type="ECO:0000256" key="9">
    <source>
        <dbReference type="ARBA" id="ARBA00023136"/>
    </source>
</evidence>
<dbReference type="AlphaFoldDB" id="A0A062TVW6"/>
<organism evidence="16 17">
    <name type="scientific">Hyphomonas pacifica</name>
    <dbReference type="NCBI Taxonomy" id="1280941"/>
    <lineage>
        <taxon>Bacteria</taxon>
        <taxon>Pseudomonadati</taxon>
        <taxon>Pseudomonadota</taxon>
        <taxon>Alphaproteobacteria</taxon>
        <taxon>Hyphomonadales</taxon>
        <taxon>Hyphomonadaceae</taxon>
        <taxon>Hyphomonas</taxon>
    </lineage>
</organism>
<evidence type="ECO:0000256" key="6">
    <source>
        <dbReference type="ARBA" id="ARBA00023004"/>
    </source>
</evidence>
<evidence type="ECO:0000256" key="2">
    <source>
        <dbReference type="ARBA" id="ARBA00022448"/>
    </source>
</evidence>
<evidence type="ECO:0000259" key="15">
    <source>
        <dbReference type="Pfam" id="PF07715"/>
    </source>
</evidence>
<dbReference type="EMBL" id="AWFB01000032">
    <property type="protein sequence ID" value="RAN32557.1"/>
    <property type="molecule type" value="Genomic_DNA"/>
</dbReference>
<dbReference type="Pfam" id="PF07715">
    <property type="entry name" value="Plug"/>
    <property type="match status" value="1"/>
</dbReference>
<feature type="domain" description="TonB-dependent receptor plug" evidence="15">
    <location>
        <begin position="66"/>
        <end position="175"/>
    </location>
</feature>
<evidence type="ECO:0000256" key="13">
    <source>
        <dbReference type="RuleBase" id="RU003357"/>
    </source>
</evidence>
<dbReference type="eggNOG" id="COG4773">
    <property type="taxonomic scope" value="Bacteria"/>
</dbReference>
<dbReference type="PROSITE" id="PS52016">
    <property type="entry name" value="TONB_DEPENDENT_REC_3"/>
    <property type="match status" value="1"/>
</dbReference>
<keyword evidence="8 12" id="KW-0798">TonB box</keyword>
<dbReference type="SUPFAM" id="SSF56935">
    <property type="entry name" value="Porins"/>
    <property type="match status" value="1"/>
</dbReference>
<gene>
    <name evidence="16" type="ORF">HY3_15030</name>
</gene>
<dbReference type="PANTHER" id="PTHR32552">
    <property type="entry name" value="FERRICHROME IRON RECEPTOR-RELATED"/>
    <property type="match status" value="1"/>
</dbReference>
<dbReference type="Gene3D" id="2.40.170.20">
    <property type="entry name" value="TonB-dependent receptor, beta-barrel domain"/>
    <property type="match status" value="1"/>
</dbReference>
<comment type="similarity">
    <text evidence="11 13">Belongs to the TonB-dependent receptor family.</text>
</comment>
<dbReference type="STRING" id="1280941.HY2_16415"/>
<dbReference type="OrthoDB" id="7313036at2"/>
<keyword evidence="4" id="KW-0410">Iron transport</keyword>
<dbReference type="Pfam" id="PF00593">
    <property type="entry name" value="TonB_dep_Rec_b-barrel"/>
    <property type="match status" value="1"/>
</dbReference>
<evidence type="ECO:0000256" key="5">
    <source>
        <dbReference type="ARBA" id="ARBA00022692"/>
    </source>
</evidence>
<keyword evidence="9 11" id="KW-0472">Membrane</keyword>
<comment type="subcellular location">
    <subcellularLocation>
        <location evidence="1 11">Cell outer membrane</location>
        <topology evidence="1 11">Multi-pass membrane protein</topology>
    </subcellularLocation>
</comment>
<dbReference type="InterPro" id="IPR000531">
    <property type="entry name" value="Beta-barrel_TonB"/>
</dbReference>
<dbReference type="CDD" id="cd01347">
    <property type="entry name" value="ligand_gated_channel"/>
    <property type="match status" value="1"/>
</dbReference>
<dbReference type="GO" id="GO:0006826">
    <property type="term" value="P:iron ion transport"/>
    <property type="evidence" value="ECO:0007669"/>
    <property type="project" value="UniProtKB-KW"/>
</dbReference>
<evidence type="ECO:0000256" key="1">
    <source>
        <dbReference type="ARBA" id="ARBA00004571"/>
    </source>
</evidence>
<evidence type="ECO:0000256" key="3">
    <source>
        <dbReference type="ARBA" id="ARBA00022452"/>
    </source>
</evidence>
<dbReference type="InterPro" id="IPR039426">
    <property type="entry name" value="TonB-dep_rcpt-like"/>
</dbReference>
<keyword evidence="2 11" id="KW-0813">Transport</keyword>
<dbReference type="PROSITE" id="PS00430">
    <property type="entry name" value="TONB_DEPENDENT_REC_1"/>
    <property type="match status" value="1"/>
</dbReference>
<comment type="caution">
    <text evidence="16">The sequence shown here is derived from an EMBL/GenBank/DDBJ whole genome shotgun (WGS) entry which is preliminary data.</text>
</comment>
<evidence type="ECO:0000256" key="8">
    <source>
        <dbReference type="ARBA" id="ARBA00023077"/>
    </source>
</evidence>
<dbReference type="PANTHER" id="PTHR32552:SF81">
    <property type="entry name" value="TONB-DEPENDENT OUTER MEMBRANE RECEPTOR"/>
    <property type="match status" value="1"/>
</dbReference>
<sequence>MTCQGEDPKVEEMEMCRIAWKGFALTMALVGPALSGSALAQEETRADEEIAYDTVVVTAQRREQSLQDVPVAVSAFSADQLKNNNVETIQDLALRTPGLTVGAADPIQNNFSLRGIGTANGISQNAGGDGSVVVFVDGVYAGRGGTMDLDVLDLERVEVLRGPQGTLFGKNAIGGLIQFVSRKPSDERSFYIEGTAGNYDKYNLVVRGNVPLSDKVFLSGGISHKQRDGYEFNETTGNDVNDQDMTTARAALRFLPSENLDIILRADISTQDQAGNPRDNICNEDFNTGVHCVGVNPDPRIVNAYTDGQIFRQISSYSGEINWDLGYGTLTSLTALRDVKYKFRTPFFSNPVNPPTQIESTDFGWEDATQFSQEIRYAFEALNDRLQGQVGLYYLDEDIDRLQGQIQDFPAPAQTGTAIYPQSVTASSFAVFGQFDYDLTERLTATVGARMTWEEKEGRFAGMKVSGPGLPPPLGSLEGYDVNASEEWEAFTPRFALNWQAADNVMVYASAARGYKSGGFQGLSGTDAGASTPYDPEFAWGYELGAKTEWFQRRLTLNAALFKTDYEDLQISQLVPLCCVVVSNAAEAQIKGLEVEFVGRVSENFRIDGSYSYLDTEFVEYQIPGSDYTGNELPRSPANKYNIGAQYEMPVGEWRALVRVDYSWVDDAYFEASNVASQLWPAHDNLDARLTLTLPDERWEVSFWGKNLTDELVPTYVTYFGPFQQTLVPYAPPRTYGVTLSLSM</sequence>
<evidence type="ECO:0000256" key="11">
    <source>
        <dbReference type="PROSITE-ProRule" id="PRU01360"/>
    </source>
</evidence>
<dbReference type="RefSeq" id="WP_034828585.1">
    <property type="nucleotide sequence ID" value="NZ_AWFA01000052.1"/>
</dbReference>
<evidence type="ECO:0000259" key="14">
    <source>
        <dbReference type="Pfam" id="PF00593"/>
    </source>
</evidence>
<evidence type="ECO:0000256" key="7">
    <source>
        <dbReference type="ARBA" id="ARBA00023065"/>
    </source>
</evidence>
<dbReference type="InterPro" id="IPR036942">
    <property type="entry name" value="Beta-barrel_TonB_sf"/>
</dbReference>